<feature type="compositionally biased region" description="Polar residues" evidence="2">
    <location>
        <begin position="68"/>
        <end position="85"/>
    </location>
</feature>
<dbReference type="EMBL" id="AJWK01014365">
    <property type="status" value="NOT_ANNOTATED_CDS"/>
    <property type="molecule type" value="Genomic_DNA"/>
</dbReference>
<protein>
    <submittedName>
        <fullName evidence="3">Putative mucin-19 isoform x2</fullName>
    </submittedName>
</protein>
<dbReference type="EMBL" id="GITU01005834">
    <property type="protein sequence ID" value="MBC1174537.1"/>
    <property type="molecule type" value="Transcribed_RNA"/>
</dbReference>
<dbReference type="AlphaFoldDB" id="A0A1B0CJA0"/>
<reference evidence="5" key="1">
    <citation type="submission" date="2012-05" db="EMBL/GenBank/DDBJ databases">
        <title>Whole Genome Assembly of Lutzomyia longipalpis.</title>
        <authorList>
            <person name="Richards S."/>
            <person name="Qu C."/>
            <person name="Dillon R."/>
            <person name="Worley K."/>
            <person name="Scherer S."/>
            <person name="Batterton M."/>
            <person name="Taylor A."/>
            <person name="Hawes A."/>
            <person name="Hernandez B."/>
            <person name="Kovar C."/>
            <person name="Mandapat C."/>
            <person name="Pham C."/>
            <person name="Qu C."/>
            <person name="Jing C."/>
            <person name="Bess C."/>
            <person name="Bandaranaike D."/>
            <person name="Ngo D."/>
            <person name="Ongeri F."/>
            <person name="Arias F."/>
            <person name="Lara F."/>
            <person name="Weissenberger G."/>
            <person name="Kamau G."/>
            <person name="Han H."/>
            <person name="Shen H."/>
            <person name="Dinh H."/>
            <person name="Khalil I."/>
            <person name="Jones J."/>
            <person name="Shafer J."/>
            <person name="Jayaseelan J."/>
            <person name="Quiroz J."/>
            <person name="Blankenburg K."/>
            <person name="Nguyen L."/>
            <person name="Jackson L."/>
            <person name="Francisco L."/>
            <person name="Tang L.-Y."/>
            <person name="Pu L.-L."/>
            <person name="Perales L."/>
            <person name="Lorensuhewa L."/>
            <person name="Munidasa M."/>
            <person name="Coyle M."/>
            <person name="Taylor M."/>
            <person name="Puazo M."/>
            <person name="Firestine M."/>
            <person name="Scheel M."/>
            <person name="Javaid M."/>
            <person name="Wang M."/>
            <person name="Li M."/>
            <person name="Tabassum N."/>
            <person name="Saada N."/>
            <person name="Osuji N."/>
            <person name="Aqrawi P."/>
            <person name="Fu Q."/>
            <person name="Thornton R."/>
            <person name="Raj R."/>
            <person name="Goodspeed R."/>
            <person name="Mata R."/>
            <person name="Najjar R."/>
            <person name="Gubbala S."/>
            <person name="Lee S."/>
            <person name="Denson S."/>
            <person name="Patil S."/>
            <person name="Macmil S."/>
            <person name="Qi S."/>
            <person name="Matskevitch T."/>
            <person name="Palculict T."/>
            <person name="Mathew T."/>
            <person name="Vee V."/>
            <person name="Velamala V."/>
            <person name="Korchina V."/>
            <person name="Cai W."/>
            <person name="Liu W."/>
            <person name="Dai W."/>
            <person name="Zou X."/>
            <person name="Zhu Y."/>
            <person name="Zhang Y."/>
            <person name="Wu Y.-Q."/>
            <person name="Xin Y."/>
            <person name="Nazarath L."/>
            <person name="Kovar C."/>
            <person name="Han Y."/>
            <person name="Muzny D."/>
            <person name="Gibbs R."/>
        </authorList>
    </citation>
    <scope>NUCLEOTIDE SEQUENCE [LARGE SCALE GENOMIC DNA]</scope>
    <source>
        <strain evidence="5">Jacobina</strain>
    </source>
</reference>
<feature type="compositionally biased region" description="Polar residues" evidence="2">
    <location>
        <begin position="128"/>
        <end position="150"/>
    </location>
</feature>
<evidence type="ECO:0000313" key="3">
    <source>
        <dbReference type="EMBL" id="MBC1174537.1"/>
    </source>
</evidence>
<feature type="coiled-coil region" evidence="1">
    <location>
        <begin position="363"/>
        <end position="436"/>
    </location>
</feature>
<evidence type="ECO:0000313" key="4">
    <source>
        <dbReference type="EnsemblMetazoa" id="LLOJ004601-PA"/>
    </source>
</evidence>
<accession>A0A1B0CJA0</accession>
<dbReference type="VEuPathDB" id="VectorBase:LLONM1_000988"/>
<reference evidence="4" key="3">
    <citation type="submission" date="2020-05" db="UniProtKB">
        <authorList>
            <consortium name="EnsemblMetazoa"/>
        </authorList>
    </citation>
    <scope>IDENTIFICATION</scope>
    <source>
        <strain evidence="4">Jacobina</strain>
    </source>
</reference>
<dbReference type="VEuPathDB" id="VectorBase:LLOJ004601"/>
<feature type="compositionally biased region" description="Polar residues" evidence="2">
    <location>
        <begin position="163"/>
        <end position="175"/>
    </location>
</feature>
<dbReference type="Proteomes" id="UP000092461">
    <property type="component" value="Unassembled WGS sequence"/>
</dbReference>
<dbReference type="EnsemblMetazoa" id="LLOJ004601-RA">
    <property type="protein sequence ID" value="LLOJ004601-PA"/>
    <property type="gene ID" value="LLOJ004601"/>
</dbReference>
<organism evidence="4 5">
    <name type="scientific">Lutzomyia longipalpis</name>
    <name type="common">Sand fly</name>
    <dbReference type="NCBI Taxonomy" id="7200"/>
    <lineage>
        <taxon>Eukaryota</taxon>
        <taxon>Metazoa</taxon>
        <taxon>Ecdysozoa</taxon>
        <taxon>Arthropoda</taxon>
        <taxon>Hexapoda</taxon>
        <taxon>Insecta</taxon>
        <taxon>Pterygota</taxon>
        <taxon>Neoptera</taxon>
        <taxon>Endopterygota</taxon>
        <taxon>Diptera</taxon>
        <taxon>Nematocera</taxon>
        <taxon>Psychodoidea</taxon>
        <taxon>Psychodidae</taxon>
        <taxon>Lutzomyia</taxon>
        <taxon>Lutzomyia</taxon>
    </lineage>
</organism>
<sequence>MAKENTGKDPDELLSVLGNSDGVVNGTVEEENSESFCGGENNGPAAEAPKKDENPFSLKHFLNRDNAGISSSTNRGPGTSNSSNLGARPKVFQSTSTNEIPKMKRSPRFPSFDSQASLTEYTDDLRSSIGTTSSNFGKRSYSNYDIESPNSPRPERRGKSPIVPSSSARNTSTSNVGGGGHRLGNSEFSAALPDFVQDHLIIEQLYNHSALGSSGSPNTSPLSVDFDIIPGFAVNDTNSRPSAESDMPFDLMFTTSSAPRSRSPLHRNSPTIPLDLPVSSSASSIPLDLTGSRFGHNTPPPPDIPLDLTERHDFGNANQPPADMIQTLPDFLSDGPIHSGRLADVTSDLPHLDSPEESAGTTIARLRLENERLRHELDDNRRRLSEKTRQSAELERTLESMRHTETQYSATLAESMEQVEENLDRSNKRAAAAQQLLTGVDNLRIMAANIQNMDRICDPTDEFLSDCDDEDFTGPAL</sequence>
<reference evidence="3" key="2">
    <citation type="journal article" date="2020" name="BMC">
        <title>Leishmania infection induces a limited differential gene expression in the sand fly midgut.</title>
        <authorList>
            <person name="Coutinho-Abreu I.V."/>
            <person name="Serafim T.D."/>
            <person name="Meneses C."/>
            <person name="Kamhawi S."/>
            <person name="Oliveira F."/>
            <person name="Valenzuela J.G."/>
        </authorList>
    </citation>
    <scope>NUCLEOTIDE SEQUENCE</scope>
    <source>
        <strain evidence="3">Jacobina</strain>
        <tissue evidence="3">Midgut</tissue>
    </source>
</reference>
<keyword evidence="1" id="KW-0175">Coiled coil</keyword>
<feature type="compositionally biased region" description="Basic and acidic residues" evidence="2">
    <location>
        <begin position="1"/>
        <end position="11"/>
    </location>
</feature>
<feature type="region of interest" description="Disordered" evidence="2">
    <location>
        <begin position="1"/>
        <end position="182"/>
    </location>
</feature>
<evidence type="ECO:0000256" key="2">
    <source>
        <dbReference type="SAM" id="MobiDB-lite"/>
    </source>
</evidence>
<evidence type="ECO:0000313" key="5">
    <source>
        <dbReference type="Proteomes" id="UP000092461"/>
    </source>
</evidence>
<proteinExistence type="predicted"/>
<evidence type="ECO:0000256" key="1">
    <source>
        <dbReference type="SAM" id="Coils"/>
    </source>
</evidence>
<feature type="compositionally biased region" description="Polar residues" evidence="2">
    <location>
        <begin position="256"/>
        <end position="271"/>
    </location>
</feature>
<name>A0A1B0CJA0_LUTLO</name>
<feature type="region of interest" description="Disordered" evidence="2">
    <location>
        <begin position="256"/>
        <end position="277"/>
    </location>
</feature>
<keyword evidence="5" id="KW-1185">Reference proteome</keyword>